<feature type="domain" description="Rhodanese" evidence="3">
    <location>
        <begin position="168"/>
        <end position="280"/>
    </location>
</feature>
<feature type="domain" description="Rhodanese" evidence="3">
    <location>
        <begin position="13"/>
        <end position="136"/>
    </location>
</feature>
<dbReference type="InterPro" id="IPR045078">
    <property type="entry name" value="TST/MPST-like"/>
</dbReference>
<dbReference type="PANTHER" id="PTHR11364">
    <property type="entry name" value="THIOSULFATE SULFERTANSFERASE"/>
    <property type="match status" value="1"/>
</dbReference>
<dbReference type="GO" id="GO:0004792">
    <property type="term" value="F:thiosulfate-cyanide sulfurtransferase activity"/>
    <property type="evidence" value="ECO:0007669"/>
    <property type="project" value="TreeGrafter"/>
</dbReference>
<keyword evidence="4" id="KW-0670">Pyruvate</keyword>
<reference evidence="4 5" key="1">
    <citation type="submission" date="2019-03" db="EMBL/GenBank/DDBJ databases">
        <title>Genomic Encyclopedia of Archaeal and Bacterial Type Strains, Phase II (KMG-II): from individual species to whole genera.</title>
        <authorList>
            <person name="Goeker M."/>
        </authorList>
    </citation>
    <scope>NUCLEOTIDE SEQUENCE [LARGE SCALE GENOMIC DNA]</scope>
    <source>
        <strain evidence="4 5">DSM 27697</strain>
    </source>
</reference>
<keyword evidence="2" id="KW-0677">Repeat</keyword>
<keyword evidence="5" id="KW-1185">Reference proteome</keyword>
<dbReference type="RefSeq" id="WP_132295456.1">
    <property type="nucleotide sequence ID" value="NZ_SMFU01000011.1"/>
</dbReference>
<evidence type="ECO:0000256" key="1">
    <source>
        <dbReference type="ARBA" id="ARBA00022679"/>
    </source>
</evidence>
<name>A0A4R1GIK3_9GAMM</name>
<dbReference type="AlphaFoldDB" id="A0A4R1GIK3"/>
<dbReference type="OrthoDB" id="9781034at2"/>
<gene>
    <name evidence="4" type="ORF">CLV83_3517</name>
</gene>
<dbReference type="Proteomes" id="UP000294546">
    <property type="component" value="Unassembled WGS sequence"/>
</dbReference>
<organism evidence="4 5">
    <name type="scientific">Marinobacterium mangrovicola</name>
    <dbReference type="NCBI Taxonomy" id="1476959"/>
    <lineage>
        <taxon>Bacteria</taxon>
        <taxon>Pseudomonadati</taxon>
        <taxon>Pseudomonadota</taxon>
        <taxon>Gammaproteobacteria</taxon>
        <taxon>Oceanospirillales</taxon>
        <taxon>Oceanospirillaceae</taxon>
        <taxon>Marinobacterium</taxon>
    </lineage>
</organism>
<dbReference type="CDD" id="cd01448">
    <property type="entry name" value="TST_Repeat_1"/>
    <property type="match status" value="1"/>
</dbReference>
<dbReference type="Gene3D" id="3.40.250.10">
    <property type="entry name" value="Rhodanese-like domain"/>
    <property type="match status" value="2"/>
</dbReference>
<keyword evidence="1 4" id="KW-0808">Transferase</keyword>
<dbReference type="EMBL" id="SMFU01000011">
    <property type="protein sequence ID" value="TCK04102.1"/>
    <property type="molecule type" value="Genomic_DNA"/>
</dbReference>
<dbReference type="PANTHER" id="PTHR11364:SF27">
    <property type="entry name" value="SULFURTRANSFERASE"/>
    <property type="match status" value="1"/>
</dbReference>
<evidence type="ECO:0000313" key="4">
    <source>
        <dbReference type="EMBL" id="TCK04102.1"/>
    </source>
</evidence>
<sequence length="285" mass="30568">MYDTLISVEQLQSLDDPLILDCRFVLSTSPDDLSAGARAFAAGHIPGARYMHLDDDFSSSITPDSGRHPLPDPGLLLAKLKSLGLRSGRQVVLYDDSGAAFAARGWWLLRWLGHAETAVLNGGWSAWLAASGAVETGGSDPIVTDAEASVQVDSDAVVSADSLQQMLSDEAFLLVDARAPERFRGDVEPLDPVAGHVPGAVNQLFTDNLKDGCFLPQEILRERWQVLLGERTPEEVVHMCGSGVTACVNQLAMEAAGLKGSRLYAGSWSEWIRDPARPIATGDDS</sequence>
<dbReference type="PROSITE" id="PS50206">
    <property type="entry name" value="RHODANESE_3"/>
    <property type="match status" value="2"/>
</dbReference>
<dbReference type="CDD" id="cd01449">
    <property type="entry name" value="TST_Repeat_2"/>
    <property type="match status" value="1"/>
</dbReference>
<dbReference type="InterPro" id="IPR001763">
    <property type="entry name" value="Rhodanese-like_dom"/>
</dbReference>
<protein>
    <submittedName>
        <fullName evidence="4">Thiosulfate/3-mercaptopyruvate sulfurtransferase</fullName>
    </submittedName>
</protein>
<evidence type="ECO:0000259" key="3">
    <source>
        <dbReference type="PROSITE" id="PS50206"/>
    </source>
</evidence>
<dbReference type="SMART" id="SM00450">
    <property type="entry name" value="RHOD"/>
    <property type="match status" value="2"/>
</dbReference>
<evidence type="ECO:0000313" key="5">
    <source>
        <dbReference type="Proteomes" id="UP000294546"/>
    </source>
</evidence>
<evidence type="ECO:0000256" key="2">
    <source>
        <dbReference type="ARBA" id="ARBA00022737"/>
    </source>
</evidence>
<comment type="caution">
    <text evidence="4">The sequence shown here is derived from an EMBL/GenBank/DDBJ whole genome shotgun (WGS) entry which is preliminary data.</text>
</comment>
<dbReference type="Pfam" id="PF00581">
    <property type="entry name" value="Rhodanese"/>
    <property type="match status" value="2"/>
</dbReference>
<dbReference type="InterPro" id="IPR036873">
    <property type="entry name" value="Rhodanese-like_dom_sf"/>
</dbReference>
<accession>A0A4R1GIK3</accession>
<proteinExistence type="predicted"/>
<dbReference type="SUPFAM" id="SSF52821">
    <property type="entry name" value="Rhodanese/Cell cycle control phosphatase"/>
    <property type="match status" value="2"/>
</dbReference>